<dbReference type="PROSITE" id="PS50939">
    <property type="entry name" value="CYTOCHROME_B561"/>
    <property type="match status" value="1"/>
</dbReference>
<dbReference type="AlphaFoldDB" id="A0A1R3K490"/>
<proteinExistence type="predicted"/>
<feature type="transmembrane region" description="Helical" evidence="9">
    <location>
        <begin position="153"/>
        <end position="173"/>
    </location>
</feature>
<keyword evidence="8" id="KW-0479">Metal-binding</keyword>
<gene>
    <name evidence="12" type="ORF">CCACVL1_02979</name>
</gene>
<evidence type="ECO:0000259" key="11">
    <source>
        <dbReference type="PROSITE" id="PS50939"/>
    </source>
</evidence>
<dbReference type="Gene3D" id="1.20.120.1770">
    <property type="match status" value="1"/>
</dbReference>
<dbReference type="PIRSF" id="PIRSF037471">
    <property type="entry name" value="UCP037471"/>
    <property type="match status" value="1"/>
</dbReference>
<feature type="binding site" description="axial binding residue" evidence="8">
    <location>
        <position position="119"/>
    </location>
    <ligand>
        <name>heme b</name>
        <dbReference type="ChEBI" id="CHEBI:60344"/>
        <label>1</label>
    </ligand>
    <ligandPart>
        <name>Fe</name>
        <dbReference type="ChEBI" id="CHEBI:18248"/>
    </ligandPart>
</feature>
<feature type="binding site" description="axial binding residue" evidence="8">
    <location>
        <position position="220"/>
    </location>
    <ligand>
        <name>heme b</name>
        <dbReference type="ChEBI" id="CHEBI:60344"/>
        <label>1</label>
    </ligand>
    <ligandPart>
        <name>Fe</name>
        <dbReference type="ChEBI" id="CHEBI:18248"/>
    </ligandPart>
</feature>
<evidence type="ECO:0000256" key="5">
    <source>
        <dbReference type="ARBA" id="ARBA00022982"/>
    </source>
</evidence>
<comment type="subcellular location">
    <subcellularLocation>
        <location evidence="1">Membrane</location>
    </subcellularLocation>
</comment>
<evidence type="ECO:0000256" key="4">
    <source>
        <dbReference type="ARBA" id="ARBA00022729"/>
    </source>
</evidence>
<dbReference type="PROSITE" id="PS50836">
    <property type="entry name" value="DOMON"/>
    <property type="match status" value="1"/>
</dbReference>
<evidence type="ECO:0000256" key="9">
    <source>
        <dbReference type="SAM" id="Phobius"/>
    </source>
</evidence>
<feature type="transmembrane region" description="Helical" evidence="9">
    <location>
        <begin position="248"/>
        <end position="268"/>
    </location>
</feature>
<name>A0A1R3K490_COCAP</name>
<dbReference type="SMART" id="SM00665">
    <property type="entry name" value="B561"/>
    <property type="match status" value="1"/>
</dbReference>
<keyword evidence="7 9" id="KW-0472">Membrane</keyword>
<keyword evidence="8" id="KW-0408">Iron</keyword>
<dbReference type="PANTHER" id="PTHR23130">
    <property type="entry name" value="CYTOCHROME B561 AND DOMON DOMAIN-CONTAINING PROTEIN"/>
    <property type="match status" value="1"/>
</dbReference>
<comment type="caution">
    <text evidence="12">The sequence shown here is derived from an EMBL/GenBank/DDBJ whole genome shotgun (WGS) entry which is preliminary data.</text>
</comment>
<keyword evidence="5" id="KW-0249">Electron transport</keyword>
<keyword evidence="4" id="KW-0732">Signal</keyword>
<dbReference type="InterPro" id="IPR005018">
    <property type="entry name" value="DOMON_domain"/>
</dbReference>
<protein>
    <submittedName>
        <fullName evidence="12">Cytochrome b561, eukaryote</fullName>
    </submittedName>
</protein>
<dbReference type="STRING" id="210143.A0A1R3K490"/>
<evidence type="ECO:0000256" key="7">
    <source>
        <dbReference type="ARBA" id="ARBA00023136"/>
    </source>
</evidence>
<feature type="transmembrane region" description="Helical" evidence="9">
    <location>
        <begin position="121"/>
        <end position="141"/>
    </location>
</feature>
<evidence type="ECO:0000256" key="3">
    <source>
        <dbReference type="ARBA" id="ARBA00022692"/>
    </source>
</evidence>
<organism evidence="12 13">
    <name type="scientific">Corchorus capsularis</name>
    <name type="common">Jute</name>
    <dbReference type="NCBI Taxonomy" id="210143"/>
    <lineage>
        <taxon>Eukaryota</taxon>
        <taxon>Viridiplantae</taxon>
        <taxon>Streptophyta</taxon>
        <taxon>Embryophyta</taxon>
        <taxon>Tracheophyta</taxon>
        <taxon>Spermatophyta</taxon>
        <taxon>Magnoliopsida</taxon>
        <taxon>eudicotyledons</taxon>
        <taxon>Gunneridae</taxon>
        <taxon>Pentapetalae</taxon>
        <taxon>rosids</taxon>
        <taxon>malvids</taxon>
        <taxon>Malvales</taxon>
        <taxon>Malvaceae</taxon>
        <taxon>Grewioideae</taxon>
        <taxon>Apeibeae</taxon>
        <taxon>Corchorus</taxon>
    </lineage>
</organism>
<dbReference type="GO" id="GO:0016020">
    <property type="term" value="C:membrane"/>
    <property type="evidence" value="ECO:0007669"/>
    <property type="project" value="UniProtKB-SubCell"/>
</dbReference>
<feature type="transmembrane region" description="Helical" evidence="9">
    <location>
        <begin position="185"/>
        <end position="204"/>
    </location>
</feature>
<feature type="binding site" description="axial binding residue" evidence="8">
    <location>
        <position position="152"/>
    </location>
    <ligand>
        <name>heme b</name>
        <dbReference type="ChEBI" id="CHEBI:60344"/>
        <label>1</label>
    </ligand>
    <ligandPart>
        <name>Fe</name>
        <dbReference type="ChEBI" id="CHEBI:18248"/>
    </ligandPart>
</feature>
<dbReference type="GO" id="GO:0046872">
    <property type="term" value="F:metal ion binding"/>
    <property type="evidence" value="ECO:0007669"/>
    <property type="project" value="UniProtKB-KW"/>
</dbReference>
<evidence type="ECO:0000313" key="12">
    <source>
        <dbReference type="EMBL" id="OMP01910.1"/>
    </source>
</evidence>
<feature type="domain" description="DOMON" evidence="10">
    <location>
        <begin position="1"/>
        <end position="75"/>
    </location>
</feature>
<sequence length="274" mass="30222">MVKSSCMVGWISGDGSPTMKQYYLGGTKTNQVIADQGNLMIVANSSSITAKSSRIYLAFQLNTTQPSQHLIYAVGKIGAIASAPDYTLADHRAKVSTLLSYSTGTIASKTPNSKLRKTHGILTMLSWGILMIIGAIVARYMKQWDPLWFYSHAVFQSCAFILGIFGMLSGFVLEDRLNTEVSTHKALGIFIIALASLQVTALFVRPGKESKVRKYWNWYHHTAGRLLIVLAIANVFYGIHLGEEGNGWNVGYGVVIAILILVSSVLELRMWKRK</sequence>
<evidence type="ECO:0000256" key="8">
    <source>
        <dbReference type="PIRSR" id="PIRSR037471-1"/>
    </source>
</evidence>
<keyword evidence="2" id="KW-0813">Transport</keyword>
<dbReference type="PANTHER" id="PTHR23130:SF171">
    <property type="entry name" value="OS01G0895300 PROTEIN"/>
    <property type="match status" value="1"/>
</dbReference>
<dbReference type="Proteomes" id="UP000188268">
    <property type="component" value="Unassembled WGS sequence"/>
</dbReference>
<evidence type="ECO:0000256" key="1">
    <source>
        <dbReference type="ARBA" id="ARBA00004370"/>
    </source>
</evidence>
<keyword evidence="13" id="KW-1185">Reference proteome</keyword>
<keyword evidence="3 9" id="KW-0812">Transmembrane</keyword>
<dbReference type="Gramene" id="OMP01910">
    <property type="protein sequence ID" value="OMP01910"/>
    <property type="gene ID" value="CCACVL1_02979"/>
</dbReference>
<dbReference type="EMBL" id="AWWV01006332">
    <property type="protein sequence ID" value="OMP01910.1"/>
    <property type="molecule type" value="Genomic_DNA"/>
</dbReference>
<dbReference type="OrthoDB" id="19261at2759"/>
<evidence type="ECO:0000256" key="6">
    <source>
        <dbReference type="ARBA" id="ARBA00022989"/>
    </source>
</evidence>
<dbReference type="OMA" id="WFYTHLA"/>
<feature type="transmembrane region" description="Helical" evidence="9">
    <location>
        <begin position="225"/>
        <end position="242"/>
    </location>
</feature>
<evidence type="ECO:0000259" key="10">
    <source>
        <dbReference type="PROSITE" id="PS50836"/>
    </source>
</evidence>
<accession>A0A1R3K490</accession>
<evidence type="ECO:0000256" key="2">
    <source>
        <dbReference type="ARBA" id="ARBA00022448"/>
    </source>
</evidence>
<feature type="binding site" description="axial binding residue" evidence="8">
    <location>
        <position position="184"/>
    </location>
    <ligand>
        <name>heme b</name>
        <dbReference type="ChEBI" id="CHEBI:60344"/>
        <label>1</label>
    </ligand>
    <ligandPart>
        <name>Fe</name>
        <dbReference type="ChEBI" id="CHEBI:18248"/>
    </ligandPart>
</feature>
<dbReference type="CDD" id="cd08760">
    <property type="entry name" value="Cyt_b561_FRRS1_like"/>
    <property type="match status" value="1"/>
</dbReference>
<keyword evidence="6 9" id="KW-1133">Transmembrane helix</keyword>
<feature type="domain" description="Cytochrome b561" evidence="11">
    <location>
        <begin position="82"/>
        <end position="274"/>
    </location>
</feature>
<dbReference type="InterPro" id="IPR006593">
    <property type="entry name" value="Cyt_b561/ferric_Rdtase_TM"/>
</dbReference>
<dbReference type="InterPro" id="IPR017214">
    <property type="entry name" value="UCP037471"/>
</dbReference>
<evidence type="ECO:0000313" key="13">
    <source>
        <dbReference type="Proteomes" id="UP000188268"/>
    </source>
</evidence>
<reference evidence="12 13" key="1">
    <citation type="submission" date="2013-09" db="EMBL/GenBank/DDBJ databases">
        <title>Corchorus capsularis genome sequencing.</title>
        <authorList>
            <person name="Alam M."/>
            <person name="Haque M.S."/>
            <person name="Islam M.S."/>
            <person name="Emdad E.M."/>
            <person name="Islam M.M."/>
            <person name="Ahmed B."/>
            <person name="Halim A."/>
            <person name="Hossen Q.M.M."/>
            <person name="Hossain M.Z."/>
            <person name="Ahmed R."/>
            <person name="Khan M.M."/>
            <person name="Islam R."/>
            <person name="Rashid M.M."/>
            <person name="Khan S.A."/>
            <person name="Rahman M.S."/>
            <person name="Alam M."/>
        </authorList>
    </citation>
    <scope>NUCLEOTIDE SEQUENCE [LARGE SCALE GENOMIC DNA]</scope>
    <source>
        <strain evidence="13">cv. CVL-1</strain>
        <tissue evidence="12">Whole seedling</tissue>
    </source>
</reference>
<dbReference type="Pfam" id="PF03188">
    <property type="entry name" value="Cytochrom_B561"/>
    <property type="match status" value="1"/>
</dbReference>